<organism evidence="1 2">
    <name type="scientific">Steinernema hermaphroditum</name>
    <dbReference type="NCBI Taxonomy" id="289476"/>
    <lineage>
        <taxon>Eukaryota</taxon>
        <taxon>Metazoa</taxon>
        <taxon>Ecdysozoa</taxon>
        <taxon>Nematoda</taxon>
        <taxon>Chromadorea</taxon>
        <taxon>Rhabditida</taxon>
        <taxon>Tylenchina</taxon>
        <taxon>Panagrolaimomorpha</taxon>
        <taxon>Strongyloidoidea</taxon>
        <taxon>Steinernematidae</taxon>
        <taxon>Steinernema</taxon>
    </lineage>
</organism>
<sequence length="453" mass="51159">MSHVTCASVASKSNKDQALTWMDCSRRAVDLVEKVLNTRHPEIRNDEVRNGIRMAIGVIAAFGDPMSDPFLTGLYSDDDRERLVDADDQVKIHEAVLLVQQQIGRMAVGRDRGRVGRVQKSKSADEVVKRKRESFFELTQIYAVMPGVLHRLVEIIGDNLAIDAEKPFTAQLTDVLYDLLRVLPPINRTNRESWMQMLGGIPATPKSSSESTASQKFQDWVHNMQDLLLTLLFSEREEDHELAGFIVKTFEVDLAAQYVLSMNKNKGFKGNAGVEVPGKKKKKAESENITVFTNKPTTEEEEEVDDTDKHGYISRIPSMFPMALITLRPSPEDFKSNPSVNQFLSTLCKGLFDYCEDDNLITPVQVLIGRLISVCMDALATYGLNPQSKVARKVVEPIKKFDDIVDDSKRIVRDYIRIIAEHMINKEDGKGLGMMQRLIAVTWLRRELMNLSI</sequence>
<dbReference type="Proteomes" id="UP001175271">
    <property type="component" value="Unassembled WGS sequence"/>
</dbReference>
<protein>
    <submittedName>
        <fullName evidence="1">Uncharacterized protein</fullName>
    </submittedName>
</protein>
<accession>A0AA39HX55</accession>
<keyword evidence="2" id="KW-1185">Reference proteome</keyword>
<gene>
    <name evidence="1" type="ORF">QR680_006498</name>
</gene>
<comment type="caution">
    <text evidence="1">The sequence shown here is derived from an EMBL/GenBank/DDBJ whole genome shotgun (WGS) entry which is preliminary data.</text>
</comment>
<evidence type="ECO:0000313" key="1">
    <source>
        <dbReference type="EMBL" id="KAK0412946.1"/>
    </source>
</evidence>
<reference evidence="1" key="1">
    <citation type="submission" date="2023-06" db="EMBL/GenBank/DDBJ databases">
        <title>Genomic analysis of the entomopathogenic nematode Steinernema hermaphroditum.</title>
        <authorList>
            <person name="Schwarz E.M."/>
            <person name="Heppert J.K."/>
            <person name="Baniya A."/>
            <person name="Schwartz H.T."/>
            <person name="Tan C.-H."/>
            <person name="Antoshechkin I."/>
            <person name="Sternberg P.W."/>
            <person name="Goodrich-Blair H."/>
            <person name="Dillman A.R."/>
        </authorList>
    </citation>
    <scope>NUCLEOTIDE SEQUENCE</scope>
    <source>
        <strain evidence="1">PS9179</strain>
        <tissue evidence="1">Whole animal</tissue>
    </source>
</reference>
<name>A0AA39HX55_9BILA</name>
<proteinExistence type="predicted"/>
<dbReference type="EMBL" id="JAUCMV010000003">
    <property type="protein sequence ID" value="KAK0412946.1"/>
    <property type="molecule type" value="Genomic_DNA"/>
</dbReference>
<evidence type="ECO:0000313" key="2">
    <source>
        <dbReference type="Proteomes" id="UP001175271"/>
    </source>
</evidence>
<dbReference type="AlphaFoldDB" id="A0AA39HX55"/>